<accession>A0AB39BSK1</accession>
<evidence type="ECO:0008006" key="3">
    <source>
        <dbReference type="Google" id="ProtNLM"/>
    </source>
</evidence>
<dbReference type="EMBL" id="CP162551">
    <property type="protein sequence ID" value="XDI36674.1"/>
    <property type="molecule type" value="Genomic_DNA"/>
</dbReference>
<evidence type="ECO:0000313" key="2">
    <source>
        <dbReference type="EMBL" id="XDI36674.1"/>
    </source>
</evidence>
<protein>
    <recommendedName>
        <fullName evidence="3">RNA polymerase subunit sigma</fullName>
    </recommendedName>
</protein>
<sequence length="104" mass="12171">MSIRPIEVQGSFPQSQKSGKLQEQMQQRGQVSQNIIGQQLDQENRQKRRQVVKTNESEKSTLQDQKKNQSNQHNQRKKERDKEDDGTEQKESHPYKGQFVDFSG</sequence>
<reference evidence="2" key="1">
    <citation type="submission" date="2024-07" db="EMBL/GenBank/DDBJ databases">
        <title>Identification and characteristics of an arsenic-resistant bacterial isolate, which belongs to a novel species.</title>
        <authorList>
            <person name="Juszczyk A."/>
            <person name="Kowalczyk A."/>
            <person name="Was K."/>
            <person name="Kosowicz W."/>
            <person name="Budzyn A."/>
            <person name="Latowski D."/>
        </authorList>
    </citation>
    <scope>NUCLEOTIDE SEQUENCE</scope>
    <source>
        <strain evidence="2">As8PL</strain>
    </source>
</reference>
<dbReference type="RefSeq" id="WP_368504077.1">
    <property type="nucleotide sequence ID" value="NZ_CP162551.1"/>
</dbReference>
<evidence type="ECO:0000256" key="1">
    <source>
        <dbReference type="SAM" id="MobiDB-lite"/>
    </source>
</evidence>
<organism evidence="2">
    <name type="scientific">Alkalihalophilus sp. As8PL</name>
    <dbReference type="NCBI Taxonomy" id="3237103"/>
    <lineage>
        <taxon>Bacteria</taxon>
        <taxon>Bacillati</taxon>
        <taxon>Bacillota</taxon>
        <taxon>Bacilli</taxon>
        <taxon>Bacillales</taxon>
        <taxon>Bacillaceae</taxon>
        <taxon>Alkalihalophilus</taxon>
    </lineage>
</organism>
<proteinExistence type="predicted"/>
<feature type="compositionally biased region" description="Basic and acidic residues" evidence="1">
    <location>
        <begin position="55"/>
        <end position="67"/>
    </location>
</feature>
<name>A0AB39BSK1_9BACI</name>
<dbReference type="AlphaFoldDB" id="A0AB39BSK1"/>
<feature type="compositionally biased region" description="Basic and acidic residues" evidence="1">
    <location>
        <begin position="78"/>
        <end position="94"/>
    </location>
</feature>
<gene>
    <name evidence="2" type="ORF">AB3N04_18670</name>
</gene>
<feature type="region of interest" description="Disordered" evidence="1">
    <location>
        <begin position="1"/>
        <end position="104"/>
    </location>
</feature>
<feature type="compositionally biased region" description="Polar residues" evidence="1">
    <location>
        <begin position="11"/>
        <end position="41"/>
    </location>
</feature>